<evidence type="ECO:0000256" key="1">
    <source>
        <dbReference type="SAM" id="MobiDB-lite"/>
    </source>
</evidence>
<feature type="compositionally biased region" description="Low complexity" evidence="1">
    <location>
        <begin position="445"/>
        <end position="455"/>
    </location>
</feature>
<feature type="region of interest" description="Disordered" evidence="1">
    <location>
        <begin position="1"/>
        <end position="54"/>
    </location>
</feature>
<feature type="compositionally biased region" description="Pro residues" evidence="1">
    <location>
        <begin position="640"/>
        <end position="656"/>
    </location>
</feature>
<dbReference type="PROSITE" id="PS00028">
    <property type="entry name" value="ZINC_FINGER_C2H2_1"/>
    <property type="match status" value="1"/>
</dbReference>
<dbReference type="EMBL" id="BJWK01000006">
    <property type="protein sequence ID" value="GEM08765.1"/>
    <property type="molecule type" value="Genomic_DNA"/>
</dbReference>
<dbReference type="OrthoDB" id="2537453at2759"/>
<dbReference type="Proteomes" id="UP000321518">
    <property type="component" value="Unassembled WGS sequence"/>
</dbReference>
<organism evidence="3 4">
    <name type="scientific">Rhodotorula toruloides</name>
    <name type="common">Yeast</name>
    <name type="synonym">Rhodosporidium toruloides</name>
    <dbReference type="NCBI Taxonomy" id="5286"/>
    <lineage>
        <taxon>Eukaryota</taxon>
        <taxon>Fungi</taxon>
        <taxon>Dikarya</taxon>
        <taxon>Basidiomycota</taxon>
        <taxon>Pucciniomycotina</taxon>
        <taxon>Microbotryomycetes</taxon>
        <taxon>Sporidiobolales</taxon>
        <taxon>Sporidiobolaceae</taxon>
        <taxon>Rhodotorula</taxon>
    </lineage>
</organism>
<feature type="region of interest" description="Disordered" evidence="1">
    <location>
        <begin position="441"/>
        <end position="490"/>
    </location>
</feature>
<accession>A0A511KFS1</accession>
<protein>
    <submittedName>
        <fullName evidence="3">Zinc finger, C2H4-type domain containing protein</fullName>
    </submittedName>
</protein>
<dbReference type="InterPro" id="IPR039327">
    <property type="entry name" value="CON7-like"/>
</dbReference>
<feature type="region of interest" description="Disordered" evidence="1">
    <location>
        <begin position="635"/>
        <end position="705"/>
    </location>
</feature>
<comment type="caution">
    <text evidence="3">The sequence shown here is derived from an EMBL/GenBank/DDBJ whole genome shotgun (WGS) entry which is preliminary data.</text>
</comment>
<evidence type="ECO:0000259" key="2">
    <source>
        <dbReference type="PROSITE" id="PS00028"/>
    </source>
</evidence>
<feature type="compositionally biased region" description="Gly residues" evidence="1">
    <location>
        <begin position="689"/>
        <end position="698"/>
    </location>
</feature>
<feature type="region of interest" description="Disordered" evidence="1">
    <location>
        <begin position="330"/>
        <end position="361"/>
    </location>
</feature>
<dbReference type="GO" id="GO:0006355">
    <property type="term" value="P:regulation of DNA-templated transcription"/>
    <property type="evidence" value="ECO:0007669"/>
    <property type="project" value="InterPro"/>
</dbReference>
<proteinExistence type="predicted"/>
<dbReference type="PANTHER" id="PTHR36167">
    <property type="entry name" value="C2H2 FINGER DOMAIN TRANSCRIPTION FACTOR (EUROFUNG)-RELATED"/>
    <property type="match status" value="1"/>
</dbReference>
<feature type="domain" description="C2H2-type" evidence="2">
    <location>
        <begin position="397"/>
        <end position="421"/>
    </location>
</feature>
<name>A0A511KFS1_RHOTO</name>
<dbReference type="InterPro" id="IPR013087">
    <property type="entry name" value="Znf_C2H2_type"/>
</dbReference>
<feature type="compositionally biased region" description="Low complexity" evidence="1">
    <location>
        <begin position="20"/>
        <end position="48"/>
    </location>
</feature>
<gene>
    <name evidence="3" type="ORF">Rt10032_c06g2782</name>
</gene>
<evidence type="ECO:0000313" key="4">
    <source>
        <dbReference type="Proteomes" id="UP000321518"/>
    </source>
</evidence>
<reference evidence="3 4" key="1">
    <citation type="submission" date="2019-07" db="EMBL/GenBank/DDBJ databases">
        <title>Rhodotorula toruloides NBRC10032 genome sequencing.</title>
        <authorList>
            <person name="Shida Y."/>
            <person name="Takaku H."/>
            <person name="Ogasawara W."/>
            <person name="Mori K."/>
        </authorList>
    </citation>
    <scope>NUCLEOTIDE SEQUENCE [LARGE SCALE GENOMIC DNA]</scope>
    <source>
        <strain evidence="3 4">NBRC10032</strain>
    </source>
</reference>
<dbReference type="PANTHER" id="PTHR36167:SF3">
    <property type="entry name" value="C2H2 FINGER DOMAIN TRANSCRIPTION FACTOR (EUROFUNG)-RELATED"/>
    <property type="match status" value="1"/>
</dbReference>
<evidence type="ECO:0000313" key="3">
    <source>
        <dbReference type="EMBL" id="GEM08765.1"/>
    </source>
</evidence>
<sequence>MDMFAYQPPNTHSPGRYGHSPSAGPADPSSSSFAPRPGSSSGAHASGGFTATLPPLQEHATTDVTGSNGSGGAAVGGARPTLVEFEQLAGEDAFGAVGGDAGDRGYAQGGFGGAATGVGFRDPFARPGSTGGQAGGIFAGAAGGAVGMDGATSQSPSQHAYFNPQTINPSVNTRNTRPMTAPSGHGYIGTHSYSAAPSNFYAPAQLGSFDSYHGAPPHTTVPPPGPSTFQYQADSNPHAAEYDSYRARGFSLPDVNGNTLGMGVDPLVQVTDGTSPPSSTPFFYTPPAAQSVRPMTTGGMFYPAVLDPHASAVMPAPLVGAPGSVLPPGGPFGHYSSDNSRPGSSSGAAAATTRRRSSGGVTVQAAASKQYNFVQQGGQVTKRPRRRYDEIERMYNCDYPGCTKAYGTLNHLNSHKTMQKHGPKSTPAQFKEIRKAWRERKKAEAAAAARAQAGASPQVRGQANAPNGGAPPLVPISDSTTDRPRPSTSAGEYHVTMPAPYMSAGGVPPVLPYEGDAGPMTSAMPVGRALHVGLLDSQLGMYPGAFPSSVGGPFDAFSNGANRPVTAPSYYVAPSFGSVPPHHPLAAQSTASHQPSPLGPGTSHARYMNPLSSTLGAAASADRRFSLPVSSLGSTAQFQLPPPPATAGSLPPPPPLSNAATTGTPASPEMKMPQPMPPAATFTLLASSGGAGAGGGGAAEEVSAQ</sequence>
<dbReference type="Gene3D" id="3.30.160.60">
    <property type="entry name" value="Classic Zinc Finger"/>
    <property type="match status" value="1"/>
</dbReference>
<feature type="compositionally biased region" description="Low complexity" evidence="1">
    <location>
        <begin position="336"/>
        <end position="352"/>
    </location>
</feature>
<feature type="region of interest" description="Disordered" evidence="1">
    <location>
        <begin position="582"/>
        <end position="609"/>
    </location>
</feature>
<dbReference type="AlphaFoldDB" id="A0A511KFS1"/>